<dbReference type="AlphaFoldDB" id="A0A8H9ID09"/>
<dbReference type="EMBL" id="BMZC01000014">
    <property type="protein sequence ID" value="GGZ77811.1"/>
    <property type="molecule type" value="Genomic_DNA"/>
</dbReference>
<name>A0A8H9ID09_9ALTE</name>
<dbReference type="RefSeq" id="WP_191867019.1">
    <property type="nucleotide sequence ID" value="NZ_BMZC01000014.1"/>
</dbReference>
<reference evidence="1" key="2">
    <citation type="submission" date="2020-09" db="EMBL/GenBank/DDBJ databases">
        <authorList>
            <person name="Sun Q."/>
            <person name="Kim S."/>
        </authorList>
    </citation>
    <scope>NUCLEOTIDE SEQUENCE</scope>
    <source>
        <strain evidence="1">KCTC 32337</strain>
    </source>
</reference>
<evidence type="ECO:0000313" key="1">
    <source>
        <dbReference type="EMBL" id="GGZ77811.1"/>
    </source>
</evidence>
<reference evidence="1" key="1">
    <citation type="journal article" date="2014" name="Int. J. Syst. Evol. Microbiol.">
        <title>Complete genome sequence of Corynebacterium casei LMG S-19264T (=DSM 44701T), isolated from a smear-ripened cheese.</title>
        <authorList>
            <consortium name="US DOE Joint Genome Institute (JGI-PGF)"/>
            <person name="Walter F."/>
            <person name="Albersmeier A."/>
            <person name="Kalinowski J."/>
            <person name="Ruckert C."/>
        </authorList>
    </citation>
    <scope>NUCLEOTIDE SEQUENCE</scope>
    <source>
        <strain evidence="1">KCTC 32337</strain>
    </source>
</reference>
<accession>A0A8H9ID09</accession>
<sequence>MNNVDRLDNQLFAIRNIAKSYAGGLTMAEEFVAKNGGVIRRNANMTTLILNQETAICFQPYPDIDKFYFEL</sequence>
<proteinExistence type="predicted"/>
<comment type="caution">
    <text evidence="1">The sequence shown here is derived from an EMBL/GenBank/DDBJ whole genome shotgun (WGS) entry which is preliminary data.</text>
</comment>
<evidence type="ECO:0000313" key="2">
    <source>
        <dbReference type="Proteomes" id="UP000622604"/>
    </source>
</evidence>
<protein>
    <submittedName>
        <fullName evidence="1">Uncharacterized protein</fullName>
    </submittedName>
</protein>
<organism evidence="1 2">
    <name type="scientific">Paraglaciecola chathamensis</name>
    <dbReference type="NCBI Taxonomy" id="368405"/>
    <lineage>
        <taxon>Bacteria</taxon>
        <taxon>Pseudomonadati</taxon>
        <taxon>Pseudomonadota</taxon>
        <taxon>Gammaproteobacteria</taxon>
        <taxon>Alteromonadales</taxon>
        <taxon>Alteromonadaceae</taxon>
        <taxon>Paraglaciecola</taxon>
    </lineage>
</organism>
<gene>
    <name evidence="1" type="ORF">GCM10011274_39960</name>
</gene>
<dbReference type="Proteomes" id="UP000622604">
    <property type="component" value="Unassembled WGS sequence"/>
</dbReference>